<evidence type="ECO:0000313" key="5">
    <source>
        <dbReference type="Proteomes" id="UP000092950"/>
    </source>
</evidence>
<dbReference type="Proteomes" id="UP000092950">
    <property type="component" value="Chromosome"/>
</dbReference>
<evidence type="ECO:0000256" key="1">
    <source>
        <dbReference type="SAM" id="MobiDB-lite"/>
    </source>
</evidence>
<dbReference type="AlphaFoldDB" id="A0A0J6C1E3"/>
<evidence type="ECO:0000313" key="4">
    <source>
        <dbReference type="Proteomes" id="UP000053096"/>
    </source>
</evidence>
<reference evidence="3 4" key="1">
    <citation type="submission" date="2015-09" db="EMBL/GenBank/DDBJ databases">
        <authorList>
            <person name="Jackson K.R."/>
            <person name="Lunt B.L."/>
            <person name="Fisher J.N.B."/>
            <person name="Gardner A.V."/>
            <person name="Bailey M.E."/>
            <person name="Deus L.M."/>
            <person name="Earl A.S."/>
            <person name="Gibby P.D."/>
            <person name="Hartmann K.A."/>
            <person name="Liu J.E."/>
            <person name="Manci A.M."/>
            <person name="Nielsen D.A."/>
            <person name="Solomon M.B."/>
            <person name="Breakwell D.P."/>
            <person name="Burnett S.H."/>
            <person name="Grose J.H."/>
        </authorList>
    </citation>
    <scope>NUCLEOTIDE SEQUENCE [LARGE SCALE GENOMIC DNA]</scope>
    <source>
        <strain evidence="3 4">2789STDY5608636</strain>
    </source>
</reference>
<dbReference type="RefSeq" id="WP_043207515.1">
    <property type="nucleotide sequence ID" value="NZ_CAJGUP010000216.1"/>
</dbReference>
<name>A0A0J6C1E3_9BORD</name>
<dbReference type="OrthoDB" id="7031433at2"/>
<dbReference type="KEGG" id="bpdz:BBN53_15980"/>
<dbReference type="EMBL" id="CP016440">
    <property type="protein sequence ID" value="ANY17243.1"/>
    <property type="molecule type" value="Genomic_DNA"/>
</dbReference>
<reference evidence="2 5" key="2">
    <citation type="submission" date="2016-07" db="EMBL/GenBank/DDBJ databases">
        <title>Complete genome sequences of Bordetella pseudohinzii.</title>
        <authorList>
            <person name="Spilker T."/>
            <person name="Darrah R."/>
            <person name="LiPuma J.J."/>
        </authorList>
    </citation>
    <scope>NUCLEOTIDE SEQUENCE [LARGE SCALE GENOMIC DNA]</scope>
    <source>
        <strain evidence="2 5">HI4681</strain>
    </source>
</reference>
<evidence type="ECO:0000313" key="2">
    <source>
        <dbReference type="EMBL" id="ANY17243.1"/>
    </source>
</evidence>
<dbReference type="Proteomes" id="UP000053096">
    <property type="component" value="Unassembled WGS sequence"/>
</dbReference>
<feature type="region of interest" description="Disordered" evidence="1">
    <location>
        <begin position="1"/>
        <end position="53"/>
    </location>
</feature>
<accession>A0A0M7GLI0</accession>
<gene>
    <name evidence="2" type="ORF">BBN53_15980</name>
    <name evidence="3" type="ORF">ERS370011_03110</name>
</gene>
<sequence>MAMLDDGGPAFYDIPTAPDGASGTPKHRGKDWNTGCRIRGQQPTVHPAQLGGPYCFGEAEAAGGIR</sequence>
<dbReference type="EMBL" id="CYTV01000009">
    <property type="protein sequence ID" value="CUI96923.1"/>
    <property type="molecule type" value="Genomic_DNA"/>
</dbReference>
<organism evidence="3 4">
    <name type="scientific">Bordetella pseudohinzii</name>
    <dbReference type="NCBI Taxonomy" id="1331258"/>
    <lineage>
        <taxon>Bacteria</taxon>
        <taxon>Pseudomonadati</taxon>
        <taxon>Pseudomonadota</taxon>
        <taxon>Betaproteobacteria</taxon>
        <taxon>Burkholderiales</taxon>
        <taxon>Alcaligenaceae</taxon>
        <taxon>Bordetella</taxon>
    </lineage>
</organism>
<proteinExistence type="predicted"/>
<accession>A0A0J6C1E3</accession>
<protein>
    <submittedName>
        <fullName evidence="3">Uncharacterized protein</fullName>
    </submittedName>
</protein>
<keyword evidence="5" id="KW-1185">Reference proteome</keyword>
<evidence type="ECO:0000313" key="3">
    <source>
        <dbReference type="EMBL" id="CUI96923.1"/>
    </source>
</evidence>